<evidence type="ECO:0000256" key="6">
    <source>
        <dbReference type="ARBA" id="ARBA00017670"/>
    </source>
</evidence>
<organism evidence="14 15">
    <name type="scientific">Labeo rohita</name>
    <name type="common">Indian major carp</name>
    <name type="synonym">Cyprinus rohita</name>
    <dbReference type="NCBI Taxonomy" id="84645"/>
    <lineage>
        <taxon>Eukaryota</taxon>
        <taxon>Metazoa</taxon>
        <taxon>Chordata</taxon>
        <taxon>Craniata</taxon>
        <taxon>Vertebrata</taxon>
        <taxon>Euteleostomi</taxon>
        <taxon>Actinopterygii</taxon>
        <taxon>Neopterygii</taxon>
        <taxon>Teleostei</taxon>
        <taxon>Ostariophysi</taxon>
        <taxon>Cypriniformes</taxon>
        <taxon>Cyprinidae</taxon>
        <taxon>Labeoninae</taxon>
        <taxon>Labeonini</taxon>
        <taxon>Labeo</taxon>
    </lineage>
</organism>
<dbReference type="PANTHER" id="PTHR10844:SF16">
    <property type="entry name" value="CAVEOLIN-3"/>
    <property type="match status" value="1"/>
</dbReference>
<comment type="function">
    <text evidence="12">May act as a scaffolding protein within caveolar membranes. Interacts directly with G-protein alpha subunits and can functionally regulate their activity. May also regulate voltage-gated potassium channels. Plays a role in the sarcolemma repair mechanism of both skeletal muscle and cardiomyocytes that permits rapid resealing of membranes disrupted by mechanical stress. Mediates the recruitment of CAVIN2 and CAVIN3 proteins to the caveolae.</text>
</comment>
<evidence type="ECO:0000256" key="9">
    <source>
        <dbReference type="ARBA" id="ARBA00022843"/>
    </source>
</evidence>
<keyword evidence="13" id="KW-0812">Transmembrane</keyword>
<dbReference type="InterPro" id="IPR018361">
    <property type="entry name" value="Caveolin_CS"/>
</dbReference>
<keyword evidence="8" id="KW-1017">Isopeptide bond</keyword>
<dbReference type="PANTHER" id="PTHR10844">
    <property type="entry name" value="CAVEOLIN"/>
    <property type="match status" value="1"/>
</dbReference>
<keyword evidence="11 13" id="KW-0472">Membrane</keyword>
<name>A0ABQ8MMH8_LABRO</name>
<keyword evidence="9" id="KW-0832">Ubl conjugation</keyword>
<evidence type="ECO:0000256" key="13">
    <source>
        <dbReference type="SAM" id="Phobius"/>
    </source>
</evidence>
<evidence type="ECO:0000256" key="4">
    <source>
        <dbReference type="ARBA" id="ARBA00004543"/>
    </source>
</evidence>
<comment type="similarity">
    <text evidence="5">Belongs to the caveolin family.</text>
</comment>
<evidence type="ECO:0000256" key="5">
    <source>
        <dbReference type="ARBA" id="ARBA00010988"/>
    </source>
</evidence>
<dbReference type="Pfam" id="PF01146">
    <property type="entry name" value="Caveolin"/>
    <property type="match status" value="2"/>
</dbReference>
<reference evidence="14 15" key="1">
    <citation type="submission" date="2022-01" db="EMBL/GenBank/DDBJ databases">
        <title>A high-quality chromosome-level genome assembly of rohu carp, Labeo rohita.</title>
        <authorList>
            <person name="Arick M.A. II"/>
            <person name="Hsu C.-Y."/>
            <person name="Magbanua Z."/>
            <person name="Pechanova O."/>
            <person name="Grover C."/>
            <person name="Miller E."/>
            <person name="Thrash A."/>
            <person name="Ezzel L."/>
            <person name="Alam S."/>
            <person name="Benzie J."/>
            <person name="Hamilton M."/>
            <person name="Karsi A."/>
            <person name="Lawrence M.L."/>
            <person name="Peterson D.G."/>
        </authorList>
    </citation>
    <scope>NUCLEOTIDE SEQUENCE [LARGE SCALE GENOMIC DNA]</scope>
    <source>
        <strain evidence="15">BAU-BD-2019</strain>
        <tissue evidence="14">Blood</tissue>
    </source>
</reference>
<evidence type="ECO:0000256" key="3">
    <source>
        <dbReference type="ARBA" id="ARBA00004395"/>
    </source>
</evidence>
<gene>
    <name evidence="14" type="ORF">H4Q32_012349</name>
</gene>
<dbReference type="Proteomes" id="UP000830375">
    <property type="component" value="Unassembled WGS sequence"/>
</dbReference>
<evidence type="ECO:0000256" key="10">
    <source>
        <dbReference type="ARBA" id="ARBA00023034"/>
    </source>
</evidence>
<evidence type="ECO:0000256" key="8">
    <source>
        <dbReference type="ARBA" id="ARBA00022499"/>
    </source>
</evidence>
<dbReference type="PROSITE" id="PS01210">
    <property type="entry name" value="CAVEOLIN"/>
    <property type="match status" value="2"/>
</dbReference>
<keyword evidence="7" id="KW-1003">Cell membrane</keyword>
<feature type="transmembrane region" description="Helical" evidence="13">
    <location>
        <begin position="149"/>
        <end position="170"/>
    </location>
</feature>
<evidence type="ECO:0000313" key="14">
    <source>
        <dbReference type="EMBL" id="KAI2663751.1"/>
    </source>
</evidence>
<dbReference type="InterPro" id="IPR001612">
    <property type="entry name" value="Caveolin"/>
</dbReference>
<dbReference type="EMBL" id="JACTAM010000006">
    <property type="protein sequence ID" value="KAI2663751.1"/>
    <property type="molecule type" value="Genomic_DNA"/>
</dbReference>
<evidence type="ECO:0000256" key="12">
    <source>
        <dbReference type="ARBA" id="ARBA00045319"/>
    </source>
</evidence>
<protein>
    <recommendedName>
        <fullName evidence="6">Caveolin-3</fullName>
    </recommendedName>
</protein>
<evidence type="ECO:0000256" key="7">
    <source>
        <dbReference type="ARBA" id="ARBA00022475"/>
    </source>
</evidence>
<keyword evidence="15" id="KW-1185">Reference proteome</keyword>
<feature type="transmembrane region" description="Helical" evidence="13">
    <location>
        <begin position="297"/>
        <end position="324"/>
    </location>
</feature>
<evidence type="ECO:0000256" key="1">
    <source>
        <dbReference type="ARBA" id="ARBA00004135"/>
    </source>
</evidence>
<sequence length="373" mass="42391">MSHLGASDFISYWEDALRSCSQCVRRKPLGQSHKHTHKLLHTMDQGAPLKDISIDIEISEEEEEVSSLLEQHEIYPNDTPGVREAQTKGQDSLAAHSITKALIKDRDPKGINKCLKVTFEDVIAEPASVRSFDKVWLWSHALFEVSRLWFYRIVSLLLAVPVALAAGLLFAVLSCLHIWLIVPSVQLLVINLHWIKVVWHNVLDIVISPFFRSFGNLGPEAPNMADQYNTNEEKILKDSHTKEIDLINRDPKQINEDVVKVDFEDVIAEPDGTHSMDGVWKASYTTFTVSKYWCYRVLSAIFGIPVALLWGFCFACISFCHIWAVMPCIKSYLIETQCLSRIYSLCIHTFCDPLFEALGKIFSSVRVALRKEV</sequence>
<evidence type="ECO:0000256" key="11">
    <source>
        <dbReference type="ARBA" id="ARBA00023136"/>
    </source>
</evidence>
<keyword evidence="10" id="KW-0333">Golgi apparatus</keyword>
<evidence type="ECO:0000256" key="2">
    <source>
        <dbReference type="ARBA" id="ARBA00004202"/>
    </source>
</evidence>
<feature type="transmembrane region" description="Helical" evidence="13">
    <location>
        <begin position="176"/>
        <end position="195"/>
    </location>
</feature>
<keyword evidence="13" id="KW-1133">Transmembrane helix</keyword>
<accession>A0ABQ8MMH8</accession>
<comment type="subcellular location">
    <subcellularLocation>
        <location evidence="1">Cell membrane</location>
        <location evidence="1">Sarcolemma</location>
    </subcellularLocation>
    <subcellularLocation>
        <location evidence="2">Cell membrane</location>
        <topology evidence="2">Peripheral membrane protein</topology>
    </subcellularLocation>
    <subcellularLocation>
        <location evidence="3">Golgi apparatus membrane</location>
        <topology evidence="3">Peripheral membrane protein</topology>
    </subcellularLocation>
    <subcellularLocation>
        <location evidence="4">Membrane</location>
        <location evidence="4">Caveola</location>
        <topology evidence="4">Peripheral membrane protein</topology>
    </subcellularLocation>
</comment>
<proteinExistence type="inferred from homology"/>
<comment type="caution">
    <text evidence="14">The sequence shown here is derived from an EMBL/GenBank/DDBJ whole genome shotgun (WGS) entry which is preliminary data.</text>
</comment>
<evidence type="ECO:0000313" key="15">
    <source>
        <dbReference type="Proteomes" id="UP000830375"/>
    </source>
</evidence>